<dbReference type="InterPro" id="IPR007110">
    <property type="entry name" value="Ig-like_dom"/>
</dbReference>
<feature type="domain" description="Ig-like" evidence="8">
    <location>
        <begin position="231"/>
        <end position="310"/>
    </location>
</feature>
<dbReference type="GeneID" id="113206762"/>
<dbReference type="AlphaFoldDB" id="A0A9C6TUK8"/>
<reference evidence="10" key="1">
    <citation type="submission" date="2025-08" db="UniProtKB">
        <authorList>
            <consortium name="RefSeq"/>
        </authorList>
    </citation>
    <scope>IDENTIFICATION</scope>
    <source>
        <tissue evidence="10">Whole organism</tissue>
    </source>
</reference>
<evidence type="ECO:0000256" key="7">
    <source>
        <dbReference type="SAM" id="Phobius"/>
    </source>
</evidence>
<keyword evidence="9" id="KW-1185">Reference proteome</keyword>
<dbReference type="SMART" id="SM00408">
    <property type="entry name" value="IGc2"/>
    <property type="match status" value="2"/>
</dbReference>
<dbReference type="InterPro" id="IPR036179">
    <property type="entry name" value="Ig-like_dom_sf"/>
</dbReference>
<dbReference type="Pfam" id="PF13927">
    <property type="entry name" value="Ig_3"/>
    <property type="match status" value="1"/>
</dbReference>
<dbReference type="PROSITE" id="PS50835">
    <property type="entry name" value="IG_LIKE"/>
    <property type="match status" value="2"/>
</dbReference>
<dbReference type="InterPro" id="IPR003599">
    <property type="entry name" value="Ig_sub"/>
</dbReference>
<organism evidence="9 10">
    <name type="scientific">Frankliniella occidentalis</name>
    <name type="common">Western flower thrips</name>
    <name type="synonym">Euthrips occidentalis</name>
    <dbReference type="NCBI Taxonomy" id="133901"/>
    <lineage>
        <taxon>Eukaryota</taxon>
        <taxon>Metazoa</taxon>
        <taxon>Ecdysozoa</taxon>
        <taxon>Arthropoda</taxon>
        <taxon>Hexapoda</taxon>
        <taxon>Insecta</taxon>
        <taxon>Pterygota</taxon>
        <taxon>Neoptera</taxon>
        <taxon>Paraneoptera</taxon>
        <taxon>Thysanoptera</taxon>
        <taxon>Terebrantia</taxon>
        <taxon>Thripoidea</taxon>
        <taxon>Thripidae</taxon>
        <taxon>Frankliniella</taxon>
    </lineage>
</organism>
<dbReference type="CDD" id="cd00096">
    <property type="entry name" value="Ig"/>
    <property type="match status" value="1"/>
</dbReference>
<dbReference type="GO" id="GO:0098609">
    <property type="term" value="P:cell-cell adhesion"/>
    <property type="evidence" value="ECO:0007669"/>
    <property type="project" value="TreeGrafter"/>
</dbReference>
<comment type="subcellular location">
    <subcellularLocation>
        <location evidence="1">Membrane</location>
        <topology evidence="1">Single-pass type I membrane protein</topology>
    </subcellularLocation>
</comment>
<dbReference type="InterPro" id="IPR051275">
    <property type="entry name" value="Cell_adhesion_signaling"/>
</dbReference>
<dbReference type="GO" id="GO:0005911">
    <property type="term" value="C:cell-cell junction"/>
    <property type="evidence" value="ECO:0007669"/>
    <property type="project" value="TreeGrafter"/>
</dbReference>
<feature type="region of interest" description="Disordered" evidence="6">
    <location>
        <begin position="371"/>
        <end position="395"/>
    </location>
</feature>
<accession>A0A9C6TUK8</accession>
<proteinExistence type="predicted"/>
<keyword evidence="3" id="KW-1015">Disulfide bond</keyword>
<keyword evidence="4" id="KW-0325">Glycoprotein</keyword>
<keyword evidence="5" id="KW-0393">Immunoglobulin domain</keyword>
<evidence type="ECO:0000259" key="8">
    <source>
        <dbReference type="PROSITE" id="PS50835"/>
    </source>
</evidence>
<dbReference type="InterPro" id="IPR013162">
    <property type="entry name" value="CD80_C2-set"/>
</dbReference>
<feature type="transmembrane region" description="Helical" evidence="7">
    <location>
        <begin position="331"/>
        <end position="353"/>
    </location>
</feature>
<keyword evidence="7" id="KW-0812">Transmembrane</keyword>
<keyword evidence="2 7" id="KW-0472">Membrane</keyword>
<dbReference type="OrthoDB" id="10039395at2759"/>
<evidence type="ECO:0000313" key="9">
    <source>
        <dbReference type="Proteomes" id="UP000504606"/>
    </source>
</evidence>
<dbReference type="InterPro" id="IPR013783">
    <property type="entry name" value="Ig-like_fold"/>
</dbReference>
<dbReference type="SMART" id="SM00409">
    <property type="entry name" value="IG"/>
    <property type="match status" value="2"/>
</dbReference>
<evidence type="ECO:0000256" key="6">
    <source>
        <dbReference type="SAM" id="MobiDB-lite"/>
    </source>
</evidence>
<name>A0A9C6TUK8_FRAOC</name>
<dbReference type="GO" id="GO:0050839">
    <property type="term" value="F:cell adhesion molecule binding"/>
    <property type="evidence" value="ECO:0007669"/>
    <property type="project" value="TreeGrafter"/>
</dbReference>
<dbReference type="Proteomes" id="UP000504606">
    <property type="component" value="Unplaced"/>
</dbReference>
<dbReference type="KEGG" id="foc:113206762"/>
<dbReference type="GO" id="GO:0005886">
    <property type="term" value="C:plasma membrane"/>
    <property type="evidence" value="ECO:0007669"/>
    <property type="project" value="TreeGrafter"/>
</dbReference>
<evidence type="ECO:0000256" key="4">
    <source>
        <dbReference type="ARBA" id="ARBA00023180"/>
    </source>
</evidence>
<dbReference type="Gene3D" id="2.60.40.10">
    <property type="entry name" value="Immunoglobulins"/>
    <property type="match status" value="3"/>
</dbReference>
<dbReference type="RefSeq" id="XP_052122696.1">
    <property type="nucleotide sequence ID" value="XM_052266736.1"/>
</dbReference>
<protein>
    <submittedName>
        <fullName evidence="10">LOW QUALITY PROTEIN: irregular chiasm C-roughest protein</fullName>
    </submittedName>
</protein>
<feature type="domain" description="Ig-like" evidence="8">
    <location>
        <begin position="121"/>
        <end position="224"/>
    </location>
</feature>
<evidence type="ECO:0000256" key="5">
    <source>
        <dbReference type="ARBA" id="ARBA00023319"/>
    </source>
</evidence>
<dbReference type="PANTHER" id="PTHR11640">
    <property type="entry name" value="NEPHRIN"/>
    <property type="match status" value="1"/>
</dbReference>
<keyword evidence="7" id="KW-1133">Transmembrane helix</keyword>
<gene>
    <name evidence="10" type="primary">LOC113206762</name>
</gene>
<dbReference type="InterPro" id="IPR003598">
    <property type="entry name" value="Ig_sub2"/>
</dbReference>
<evidence type="ECO:0000256" key="1">
    <source>
        <dbReference type="ARBA" id="ARBA00004479"/>
    </source>
</evidence>
<dbReference type="PANTHER" id="PTHR11640:SF154">
    <property type="entry name" value="IRREGULAR CHIASM C-ROUGHEST PROTEIN-LIKE PROTEIN"/>
    <property type="match status" value="1"/>
</dbReference>
<dbReference type="Pfam" id="PF08205">
    <property type="entry name" value="C2-set_2"/>
    <property type="match status" value="1"/>
</dbReference>
<dbReference type="SUPFAM" id="SSF48726">
    <property type="entry name" value="Immunoglobulin"/>
    <property type="match status" value="2"/>
</dbReference>
<evidence type="ECO:0000256" key="3">
    <source>
        <dbReference type="ARBA" id="ARBA00023157"/>
    </source>
</evidence>
<sequence length="449" mass="49258">MKRHSSANVCRSHAALQTFEQPPSYTEVNPDSDVKLVCKIYNKRGHCSWQKDNKPVGMYPKKYEWAGSQEQGDCSIWIRNATLNFDDGLWECQVTASEFTTGDALTSPPAKLVVRVAPQTPRIEFNGSHVLPGRNVSVRVGNSAVVKCISRFGNPPANIRWLLGTEDITAQANQTNATEEDNHRLFVATSYVRIAANRDLHRNPLRCVAMHESHSTKSQDAEVRLDVHYPPEVSLTGTPTSDLEENVDRVLLACKADANPPAAVFWEATDRGNELVSSQETLQFLPVTRKNAGRYTCRAKNEVGFSPPVTVYLDVNSLSLAYKQPVSMTTLLSVASGCLLLLLLLVLLSVYAVRREKCCFAIGRGDFRPADLESEKSDVDSTSGKKTPRIDGSNNTVVGIGPDHHYGHQSPVPVHHRIPQHITAGGSPEAMKVRRSHGAAGAHPGVAPR</sequence>
<evidence type="ECO:0000313" key="10">
    <source>
        <dbReference type="RefSeq" id="XP_052122696.1"/>
    </source>
</evidence>
<evidence type="ECO:0000256" key="2">
    <source>
        <dbReference type="ARBA" id="ARBA00023136"/>
    </source>
</evidence>